<accession>A0ABV6N426</accession>
<reference evidence="2 3" key="1">
    <citation type="submission" date="2024-09" db="EMBL/GenBank/DDBJ databases">
        <authorList>
            <person name="Sun Q."/>
            <person name="Mori K."/>
        </authorList>
    </citation>
    <scope>NUCLEOTIDE SEQUENCE [LARGE SCALE GENOMIC DNA]</scope>
    <source>
        <strain evidence="2 3">TBRC 1432</strain>
    </source>
</reference>
<name>A0ABV6N426_9PSEU</name>
<dbReference type="RefSeq" id="WP_273937530.1">
    <property type="nucleotide sequence ID" value="NZ_CP097263.1"/>
</dbReference>
<dbReference type="EMBL" id="JBHLUD010000013">
    <property type="protein sequence ID" value="MFC0547294.1"/>
    <property type="molecule type" value="Genomic_DNA"/>
</dbReference>
<dbReference type="Proteomes" id="UP001589810">
    <property type="component" value="Unassembled WGS sequence"/>
</dbReference>
<organism evidence="2 3">
    <name type="scientific">Kutzneria chonburiensis</name>
    <dbReference type="NCBI Taxonomy" id="1483604"/>
    <lineage>
        <taxon>Bacteria</taxon>
        <taxon>Bacillati</taxon>
        <taxon>Actinomycetota</taxon>
        <taxon>Actinomycetes</taxon>
        <taxon>Pseudonocardiales</taxon>
        <taxon>Pseudonocardiaceae</taxon>
        <taxon>Kutzneria</taxon>
    </lineage>
</organism>
<feature type="chain" id="PRO_5045808863" description="Secreted protein" evidence="1">
    <location>
        <begin position="24"/>
        <end position="132"/>
    </location>
</feature>
<protein>
    <recommendedName>
        <fullName evidence="4">Secreted protein</fullName>
    </recommendedName>
</protein>
<comment type="caution">
    <text evidence="2">The sequence shown here is derived from an EMBL/GenBank/DDBJ whole genome shotgun (WGS) entry which is preliminary data.</text>
</comment>
<evidence type="ECO:0008006" key="4">
    <source>
        <dbReference type="Google" id="ProtNLM"/>
    </source>
</evidence>
<sequence length="132" mass="13890">MRKIVTLLAAAGLTLGTAGAAHADPPVIIDHCSPVVVVAPYVQVKTCMHTFEYAPTYSWAIVNVTNNSGYSVGVQADLLSGSTVVPGTYQTVAPGQSQQVEGTRVQDPACGENCIGRGDLWSANWSTYTYSP</sequence>
<gene>
    <name evidence="2" type="ORF">ACFFH7_37700</name>
</gene>
<evidence type="ECO:0000313" key="3">
    <source>
        <dbReference type="Proteomes" id="UP001589810"/>
    </source>
</evidence>
<keyword evidence="3" id="KW-1185">Reference proteome</keyword>
<proteinExistence type="predicted"/>
<evidence type="ECO:0000313" key="2">
    <source>
        <dbReference type="EMBL" id="MFC0547294.1"/>
    </source>
</evidence>
<evidence type="ECO:0000256" key="1">
    <source>
        <dbReference type="SAM" id="SignalP"/>
    </source>
</evidence>
<feature type="signal peptide" evidence="1">
    <location>
        <begin position="1"/>
        <end position="23"/>
    </location>
</feature>
<keyword evidence="1" id="KW-0732">Signal</keyword>